<protein>
    <recommendedName>
        <fullName evidence="1">Transcription factor IIIC 90kDa subunit N-terminal domain-containing protein</fullName>
    </recommendedName>
</protein>
<dbReference type="PANTHER" id="PTHR15496:SF2">
    <property type="entry name" value="GENERAL TRANSCRIPTION FACTOR 3C POLYPEPTIDE 4"/>
    <property type="match status" value="1"/>
</dbReference>
<feature type="domain" description="Transcription factor IIIC 90kDa subunit N-terminal" evidence="1">
    <location>
        <begin position="29"/>
        <end position="288"/>
    </location>
</feature>
<dbReference type="InterPro" id="IPR024761">
    <property type="entry name" value="TFIIIC_delta_N"/>
</dbReference>
<dbReference type="Pfam" id="PF12657">
    <property type="entry name" value="TFIIIC_delta"/>
    <property type="match status" value="1"/>
</dbReference>
<comment type="caution">
    <text evidence="2">The sequence shown here is derived from an EMBL/GenBank/DDBJ whole genome shotgun (WGS) entry which is preliminary data.</text>
</comment>
<gene>
    <name evidence="2" type="ORF">CDAUBV1_LOCUS1354</name>
</gene>
<name>A0AAV2T0N4_CALDB</name>
<sequence>MDAYPSSSVSVVLQAKLCANGCLTGSVEDKIAVGATEAVFVLSPTFSLETQCPGPAAIHQVYLKPRAKSYIELEKILRLKGTGNPEESRMVSAECASRTVIFPGDETFYDAMYVANGPRCMEWSPRGVDKFARCVLLIITAEGRGVILAPRGPNAWEEVADLSDIWQAFYVTDGRIARKDSSLVKEIPQWTMKEQRADEHERLCCTKAAEYIDALEDTAFYAASWSFMLRRPQSGAQKAKLKVEVTPQKGESPHPLKLGDPIVLFATLMKSGAICIWGIKLPLQSSSSVCLLYTDYAYAVHRTAEEKSGGPRPLYMKLCDLDATHTMLVLVLADGSVIGRMYTLQFIGDGSFSVQWKEDIRLCANPTPLIPVIASAWSMLDGVLCLGYGSHLLIACVKLMVSEYSIRCMHFSQSGSIVPTYQLERELFTRPDEVCGQITGVHLKDDEVFITTLDGLLASMDLKLALNGTFRWKILWSSSMCPEPAQAQWEFHGLAVSVNGVHLCFVERPVNYLDNCRQVKTAQLLPNVRFLSFWTNEKLHELLFNEKIPLHRKMDGLQELLQRWFSKSKHQSSFGIREECLKSLQFYGTSAKSIDKMPSSWTNQPVSALQLYRFILCLLTEDPDSSVKKRAGDWLTELDRLIHERYLERCFQLFLQSSVQRQANDCLLVIRMATLLLGYHGAQQDPASSQRSSSPPGFLVTDLIKLTKQVDALARQLYVHRFQLPISDIPSGQQTCPICSESIVPDLVFSKCTNGHPVQRCMQTLEPCCGITYRICERCDRVALALSTHDRVSTWYMTVVHPLCIFCDFPLIWKEY</sequence>
<dbReference type="EMBL" id="CAXLJL010000055">
    <property type="protein sequence ID" value="CAL5129896.1"/>
    <property type="molecule type" value="Genomic_DNA"/>
</dbReference>
<accession>A0AAV2T0N4</accession>
<dbReference type="GO" id="GO:0006384">
    <property type="term" value="P:transcription initiation at RNA polymerase III promoter"/>
    <property type="evidence" value="ECO:0007669"/>
    <property type="project" value="InterPro"/>
</dbReference>
<evidence type="ECO:0000313" key="3">
    <source>
        <dbReference type="Proteomes" id="UP001497525"/>
    </source>
</evidence>
<proteinExistence type="predicted"/>
<dbReference type="GO" id="GO:0004402">
    <property type="term" value="F:histone acetyltransferase activity"/>
    <property type="evidence" value="ECO:0007669"/>
    <property type="project" value="InterPro"/>
</dbReference>
<dbReference type="Proteomes" id="UP001497525">
    <property type="component" value="Unassembled WGS sequence"/>
</dbReference>
<evidence type="ECO:0000313" key="2">
    <source>
        <dbReference type="EMBL" id="CAL5129896.1"/>
    </source>
</evidence>
<dbReference type="AlphaFoldDB" id="A0AAV2T0N4"/>
<dbReference type="GO" id="GO:0000127">
    <property type="term" value="C:transcription factor TFIIIC complex"/>
    <property type="evidence" value="ECO:0007669"/>
    <property type="project" value="InterPro"/>
</dbReference>
<evidence type="ECO:0000259" key="1">
    <source>
        <dbReference type="Pfam" id="PF12657"/>
    </source>
</evidence>
<dbReference type="InterPro" id="IPR044230">
    <property type="entry name" value="GTF3C4"/>
</dbReference>
<organism evidence="2 3">
    <name type="scientific">Calicophoron daubneyi</name>
    <name type="common">Rumen fluke</name>
    <name type="synonym">Paramphistomum daubneyi</name>
    <dbReference type="NCBI Taxonomy" id="300641"/>
    <lineage>
        <taxon>Eukaryota</taxon>
        <taxon>Metazoa</taxon>
        <taxon>Spiralia</taxon>
        <taxon>Lophotrochozoa</taxon>
        <taxon>Platyhelminthes</taxon>
        <taxon>Trematoda</taxon>
        <taxon>Digenea</taxon>
        <taxon>Plagiorchiida</taxon>
        <taxon>Pronocephalata</taxon>
        <taxon>Paramphistomoidea</taxon>
        <taxon>Paramphistomidae</taxon>
        <taxon>Calicophoron</taxon>
    </lineage>
</organism>
<reference evidence="2" key="1">
    <citation type="submission" date="2024-06" db="EMBL/GenBank/DDBJ databases">
        <authorList>
            <person name="Liu X."/>
            <person name="Lenzi L."/>
            <person name="Haldenby T S."/>
            <person name="Uol C."/>
        </authorList>
    </citation>
    <scope>NUCLEOTIDE SEQUENCE</scope>
</reference>
<dbReference type="PANTHER" id="PTHR15496">
    <property type="entry name" value="GENERAL TRANSCRIPTION FACTOR 3C POLYPEPTIDE 4 FAMILY"/>
    <property type="match status" value="1"/>
</dbReference>